<evidence type="ECO:0000256" key="6">
    <source>
        <dbReference type="ARBA" id="ARBA00022642"/>
    </source>
</evidence>
<dbReference type="InterPro" id="IPR005288">
    <property type="entry name" value="NadB"/>
</dbReference>
<dbReference type="SUPFAM" id="SSF56425">
    <property type="entry name" value="Succinate dehydrogenase/fumarate reductase flavoprotein, catalytic domain"/>
    <property type="match status" value="1"/>
</dbReference>
<dbReference type="AlphaFoldDB" id="A0A512NQZ8"/>
<keyword evidence="7 11" id="KW-0274">FAD</keyword>
<dbReference type="InterPro" id="IPR027477">
    <property type="entry name" value="Succ_DH/fumarate_Rdtase_cat_sf"/>
</dbReference>
<keyword evidence="15" id="KW-1185">Reference proteome</keyword>
<dbReference type="SUPFAM" id="SSF46977">
    <property type="entry name" value="Succinate dehydrogenase/fumarate reductase flavoprotein C-terminal domain"/>
    <property type="match status" value="1"/>
</dbReference>
<dbReference type="InterPro" id="IPR037099">
    <property type="entry name" value="Fum_R/Succ_DH_flav-like_C_sf"/>
</dbReference>
<evidence type="ECO:0000256" key="2">
    <source>
        <dbReference type="ARBA" id="ARBA00004950"/>
    </source>
</evidence>
<evidence type="ECO:0000256" key="9">
    <source>
        <dbReference type="ARBA" id="ARBA00048305"/>
    </source>
</evidence>
<comment type="function">
    <text evidence="11">Catalyzes the oxidation of L-aspartate to iminoaspartate.</text>
</comment>
<evidence type="ECO:0000256" key="1">
    <source>
        <dbReference type="ARBA" id="ARBA00001974"/>
    </source>
</evidence>
<comment type="pathway">
    <text evidence="2 11">Cofactor biosynthesis; NAD(+) biosynthesis; iminoaspartate from L-aspartate (oxidase route): step 1/1.</text>
</comment>
<accession>A0A512NQZ8</accession>
<evidence type="ECO:0000256" key="4">
    <source>
        <dbReference type="ARBA" id="ARBA00012173"/>
    </source>
</evidence>
<dbReference type="PANTHER" id="PTHR42716">
    <property type="entry name" value="L-ASPARTATE OXIDASE"/>
    <property type="match status" value="1"/>
</dbReference>
<keyword evidence="5 11" id="KW-0285">Flavoprotein</keyword>
<evidence type="ECO:0000256" key="7">
    <source>
        <dbReference type="ARBA" id="ARBA00022827"/>
    </source>
</evidence>
<evidence type="ECO:0000313" key="15">
    <source>
        <dbReference type="Proteomes" id="UP000321058"/>
    </source>
</evidence>
<dbReference type="Gene3D" id="1.20.58.100">
    <property type="entry name" value="Fumarate reductase/succinate dehydrogenase flavoprotein-like, C-terminal domain"/>
    <property type="match status" value="1"/>
</dbReference>
<organism evidence="14 15">
    <name type="scientific">Reyranella soli</name>
    <dbReference type="NCBI Taxonomy" id="1230389"/>
    <lineage>
        <taxon>Bacteria</taxon>
        <taxon>Pseudomonadati</taxon>
        <taxon>Pseudomonadota</taxon>
        <taxon>Alphaproteobacteria</taxon>
        <taxon>Hyphomicrobiales</taxon>
        <taxon>Reyranellaceae</taxon>
        <taxon>Reyranella</taxon>
    </lineage>
</organism>
<dbReference type="Proteomes" id="UP000321058">
    <property type="component" value="Unassembled WGS sequence"/>
</dbReference>
<gene>
    <name evidence="14" type="ORF">RSO01_85350</name>
</gene>
<evidence type="ECO:0000259" key="13">
    <source>
        <dbReference type="Pfam" id="PF02910"/>
    </source>
</evidence>
<comment type="subcellular location">
    <subcellularLocation>
        <location evidence="11">Cytoplasm</location>
    </subcellularLocation>
</comment>
<dbReference type="OrthoDB" id="9806724at2"/>
<dbReference type="InterPro" id="IPR036188">
    <property type="entry name" value="FAD/NAD-bd_sf"/>
</dbReference>
<evidence type="ECO:0000256" key="10">
    <source>
        <dbReference type="NCBIfam" id="TIGR00551"/>
    </source>
</evidence>
<dbReference type="Pfam" id="PF02910">
    <property type="entry name" value="Succ_DH_flav_C"/>
    <property type="match status" value="1"/>
</dbReference>
<dbReference type="SUPFAM" id="SSF51905">
    <property type="entry name" value="FAD/NAD(P)-binding domain"/>
    <property type="match status" value="1"/>
</dbReference>
<dbReference type="NCBIfam" id="TIGR00551">
    <property type="entry name" value="nadB"/>
    <property type="match status" value="1"/>
</dbReference>
<dbReference type="InterPro" id="IPR003953">
    <property type="entry name" value="FAD-dep_OxRdtase_2_FAD-bd"/>
</dbReference>
<evidence type="ECO:0000256" key="8">
    <source>
        <dbReference type="ARBA" id="ARBA00023002"/>
    </source>
</evidence>
<dbReference type="EMBL" id="BKAJ01000218">
    <property type="protein sequence ID" value="GEP61369.1"/>
    <property type="molecule type" value="Genomic_DNA"/>
</dbReference>
<dbReference type="GO" id="GO:0005737">
    <property type="term" value="C:cytoplasm"/>
    <property type="evidence" value="ECO:0007669"/>
    <property type="project" value="UniProtKB-SubCell"/>
</dbReference>
<evidence type="ECO:0000313" key="14">
    <source>
        <dbReference type="EMBL" id="GEP61369.1"/>
    </source>
</evidence>
<dbReference type="RefSeq" id="WP_147156670.1">
    <property type="nucleotide sequence ID" value="NZ_BKAJ01000218.1"/>
</dbReference>
<reference evidence="14 15" key="1">
    <citation type="submission" date="2019-07" db="EMBL/GenBank/DDBJ databases">
        <title>Whole genome shotgun sequence of Reyranella soli NBRC 108950.</title>
        <authorList>
            <person name="Hosoyama A."/>
            <person name="Uohara A."/>
            <person name="Ohji S."/>
            <person name="Ichikawa N."/>
        </authorList>
    </citation>
    <scope>NUCLEOTIDE SEQUENCE [LARGE SCALE GENOMIC DNA]</scope>
    <source>
        <strain evidence="14 15">NBRC 108950</strain>
    </source>
</reference>
<dbReference type="Gene3D" id="3.50.50.60">
    <property type="entry name" value="FAD/NAD(P)-binding domain"/>
    <property type="match status" value="1"/>
</dbReference>
<feature type="domain" description="Fumarate reductase/succinate dehydrogenase flavoprotein-like C-terminal" evidence="13">
    <location>
        <begin position="456"/>
        <end position="511"/>
    </location>
</feature>
<keyword evidence="8 11" id="KW-0560">Oxidoreductase</keyword>
<sequence>MQTMRSELTGCPVIIGGGLAGLMTALRLAPRPVILLAKVPLNEGAASAWAQGGIAAAVGEDDRPALHAADTLAAGDGLNDPIVVSRIAAAAPAAIIELERHGVVFDRDKAGRLALGLEAAHARRRIVHVAGDGTGAAIMRALVAAVQATPSITVIEGLEARRLLIDDRGIAGVLAAGPSDACLLQTRRVVLATGGLGGLYAHTTNPLGAIGQGLALAARAGAALADMEFVQFHPTALDVGLDPMPLVSEAVRGEGAVLVDETGARFMAGKGHGELEPRDVVSRAVAAHIAAGHRVFLDARPALGADFVKHFPGITARCRAAGIDPVRQAIPVRPAVHYHMGGIAVDGEGRSTIEGLWACGEVAASGLHGANRLASNSLLEAVVMASAVADSLGNIEPAPLPAARPVALPSAPDVKALRGPIGERLGVVRDRAGLERAVDHLQPLAFKGGSAADPALVALMIATAALAREESRGGHWRADFPQTSPAWARRLVQRVHDTGTRLVCRAVPLSTVPQPLVAGA</sequence>
<dbReference type="GO" id="GO:0034628">
    <property type="term" value="P:'de novo' NAD+ biosynthetic process from L-aspartate"/>
    <property type="evidence" value="ECO:0007669"/>
    <property type="project" value="TreeGrafter"/>
</dbReference>
<evidence type="ECO:0000259" key="12">
    <source>
        <dbReference type="Pfam" id="PF00890"/>
    </source>
</evidence>
<feature type="domain" description="FAD-dependent oxidoreductase 2 FAD-binding" evidence="12">
    <location>
        <begin position="13"/>
        <end position="378"/>
    </location>
</feature>
<dbReference type="GO" id="GO:0008734">
    <property type="term" value="F:L-aspartate oxidase activity"/>
    <property type="evidence" value="ECO:0007669"/>
    <property type="project" value="UniProtKB-UniRule"/>
</dbReference>
<dbReference type="NCBIfam" id="NF005701">
    <property type="entry name" value="PRK07512.1"/>
    <property type="match status" value="1"/>
</dbReference>
<dbReference type="PRINTS" id="PR00368">
    <property type="entry name" value="FADPNR"/>
</dbReference>
<comment type="catalytic activity">
    <reaction evidence="9">
        <text>L-aspartate + O2 = iminosuccinate + H2O2</text>
        <dbReference type="Rhea" id="RHEA:25876"/>
        <dbReference type="ChEBI" id="CHEBI:15379"/>
        <dbReference type="ChEBI" id="CHEBI:16240"/>
        <dbReference type="ChEBI" id="CHEBI:29991"/>
        <dbReference type="ChEBI" id="CHEBI:77875"/>
        <dbReference type="EC" id="1.4.3.16"/>
    </reaction>
    <physiologicalReaction direction="left-to-right" evidence="9">
        <dbReference type="Rhea" id="RHEA:25877"/>
    </physiologicalReaction>
</comment>
<dbReference type="InterPro" id="IPR015939">
    <property type="entry name" value="Fum_Rdtase/Succ_DH_flav-like_C"/>
</dbReference>
<comment type="cofactor">
    <cofactor evidence="1 11">
        <name>FAD</name>
        <dbReference type="ChEBI" id="CHEBI:57692"/>
    </cofactor>
</comment>
<dbReference type="PANTHER" id="PTHR42716:SF2">
    <property type="entry name" value="L-ASPARTATE OXIDASE, CHLOROPLASTIC"/>
    <property type="match status" value="1"/>
</dbReference>
<protein>
    <recommendedName>
        <fullName evidence="4 10">L-aspartate oxidase</fullName>
        <ecNumber evidence="4 10">1.4.3.16</ecNumber>
    </recommendedName>
</protein>
<evidence type="ECO:0000256" key="3">
    <source>
        <dbReference type="ARBA" id="ARBA00008562"/>
    </source>
</evidence>
<dbReference type="UniPathway" id="UPA00253">
    <property type="reaction ID" value="UER00326"/>
</dbReference>
<evidence type="ECO:0000256" key="11">
    <source>
        <dbReference type="RuleBase" id="RU362049"/>
    </source>
</evidence>
<name>A0A512NQZ8_9HYPH</name>
<comment type="similarity">
    <text evidence="3 11">Belongs to the FAD-dependent oxidoreductase 2 family. NadB subfamily.</text>
</comment>
<evidence type="ECO:0000256" key="5">
    <source>
        <dbReference type="ARBA" id="ARBA00022630"/>
    </source>
</evidence>
<dbReference type="EC" id="1.4.3.16" evidence="4 10"/>
<dbReference type="Pfam" id="PF00890">
    <property type="entry name" value="FAD_binding_2"/>
    <property type="match status" value="1"/>
</dbReference>
<dbReference type="Gene3D" id="3.90.700.10">
    <property type="entry name" value="Succinate dehydrogenase/fumarate reductase flavoprotein, catalytic domain"/>
    <property type="match status" value="1"/>
</dbReference>
<proteinExistence type="inferred from homology"/>
<dbReference type="FunFam" id="3.90.700.10:FF:000002">
    <property type="entry name" value="L-aspartate oxidase"/>
    <property type="match status" value="1"/>
</dbReference>
<comment type="caution">
    <text evidence="14">The sequence shown here is derived from an EMBL/GenBank/DDBJ whole genome shotgun (WGS) entry which is preliminary data.</text>
</comment>
<keyword evidence="6 11" id="KW-0662">Pyridine nucleotide biosynthesis</keyword>